<keyword evidence="3 14" id="KW-0052">Apoplast</keyword>
<keyword evidence="6 14" id="KW-0732">Signal</keyword>
<evidence type="ECO:0000256" key="6">
    <source>
        <dbReference type="ARBA" id="ARBA00022729"/>
    </source>
</evidence>
<feature type="chain" id="PRO_5041766242" description="Germin-like protein" evidence="14">
    <location>
        <begin position="22"/>
        <end position="248"/>
    </location>
</feature>
<dbReference type="PRINTS" id="PR00325">
    <property type="entry name" value="GERMIN"/>
</dbReference>
<evidence type="ECO:0000256" key="2">
    <source>
        <dbReference type="ARBA" id="ARBA00007456"/>
    </source>
</evidence>
<evidence type="ECO:0000256" key="3">
    <source>
        <dbReference type="ARBA" id="ARBA00022523"/>
    </source>
</evidence>
<dbReference type="AlphaFoldDB" id="A0AAE1MWI2"/>
<dbReference type="SMART" id="SM00835">
    <property type="entry name" value="Cupin_1"/>
    <property type="match status" value="1"/>
</dbReference>
<name>A0AAE1MWI2_9FABA</name>
<comment type="similarity">
    <text evidence="2 14">Belongs to the germin family.</text>
</comment>
<dbReference type="PANTHER" id="PTHR31238">
    <property type="entry name" value="GERMIN-LIKE PROTEIN SUBFAMILY 3 MEMBER 3"/>
    <property type="match status" value="1"/>
</dbReference>
<evidence type="ECO:0000256" key="9">
    <source>
        <dbReference type="ARBA" id="ARBA00023180"/>
    </source>
</evidence>
<dbReference type="Pfam" id="PF00190">
    <property type="entry name" value="Cupin_1"/>
    <property type="match status" value="1"/>
</dbReference>
<evidence type="ECO:0000256" key="4">
    <source>
        <dbReference type="ARBA" id="ARBA00022525"/>
    </source>
</evidence>
<evidence type="ECO:0000256" key="12">
    <source>
        <dbReference type="PIRSR" id="PIRSR601929-2"/>
    </source>
</evidence>
<keyword evidence="4 14" id="KW-0964">Secreted</keyword>
<keyword evidence="9" id="KW-0325">Glycoprotein</keyword>
<feature type="disulfide bond" evidence="13">
    <location>
        <begin position="25"/>
        <end position="40"/>
    </location>
</feature>
<evidence type="ECO:0000256" key="14">
    <source>
        <dbReference type="RuleBase" id="RU366015"/>
    </source>
</evidence>
<evidence type="ECO:0000256" key="10">
    <source>
        <dbReference type="ARBA" id="ARBA00023211"/>
    </source>
</evidence>
<keyword evidence="10 11" id="KW-0464">Manganese</keyword>
<keyword evidence="8" id="KW-0675">Receptor</keyword>
<dbReference type="InterPro" id="IPR014710">
    <property type="entry name" value="RmlC-like_jellyroll"/>
</dbReference>
<evidence type="ECO:0000256" key="11">
    <source>
        <dbReference type="PIRSR" id="PIRSR601929-1"/>
    </source>
</evidence>
<dbReference type="SUPFAM" id="SSF51182">
    <property type="entry name" value="RmlC-like cupins"/>
    <property type="match status" value="1"/>
</dbReference>
<reference evidence="16" key="1">
    <citation type="submission" date="2023-10" db="EMBL/GenBank/DDBJ databases">
        <title>Chromosome-level genome of the transformable northern wattle, Acacia crassicarpa.</title>
        <authorList>
            <person name="Massaro I."/>
            <person name="Sinha N.R."/>
            <person name="Poethig S."/>
            <person name="Leichty A.R."/>
        </authorList>
    </citation>
    <scope>NUCLEOTIDE SEQUENCE</scope>
    <source>
        <strain evidence="16">Acra3RX</strain>
        <tissue evidence="16">Leaf</tissue>
    </source>
</reference>
<keyword evidence="7 13" id="KW-1015">Disulfide bond</keyword>
<keyword evidence="17" id="KW-1185">Reference proteome</keyword>
<dbReference type="InterPro" id="IPR011051">
    <property type="entry name" value="RmlC_Cupin_sf"/>
</dbReference>
<feature type="binding site" evidence="12">
    <location>
        <position position="104"/>
    </location>
    <ligand>
        <name>Mn(2+)</name>
        <dbReference type="ChEBI" id="CHEBI:29035"/>
    </ligand>
</feature>
<evidence type="ECO:0000256" key="1">
    <source>
        <dbReference type="ARBA" id="ARBA00004271"/>
    </source>
</evidence>
<proteinExistence type="inferred from homology"/>
<evidence type="ECO:0000256" key="8">
    <source>
        <dbReference type="ARBA" id="ARBA00023170"/>
    </source>
</evidence>
<dbReference type="FunFam" id="2.60.120.10:FF:000047">
    <property type="entry name" value="Auxin-binding protein ABP19a"/>
    <property type="match status" value="1"/>
</dbReference>
<dbReference type="EMBL" id="JAWXYG010000003">
    <property type="protein sequence ID" value="KAK4278558.1"/>
    <property type="molecule type" value="Genomic_DNA"/>
</dbReference>
<evidence type="ECO:0000259" key="15">
    <source>
        <dbReference type="SMART" id="SM00835"/>
    </source>
</evidence>
<evidence type="ECO:0000256" key="7">
    <source>
        <dbReference type="ARBA" id="ARBA00023157"/>
    </source>
</evidence>
<dbReference type="CDD" id="cd02241">
    <property type="entry name" value="cupin_OxOx"/>
    <property type="match status" value="1"/>
</dbReference>
<feature type="domain" description="Cupin type-1" evidence="15">
    <location>
        <begin position="54"/>
        <end position="200"/>
    </location>
</feature>
<feature type="binding site" evidence="12">
    <location>
        <position position="148"/>
    </location>
    <ligand>
        <name>Mn(2+)</name>
        <dbReference type="ChEBI" id="CHEBI:29035"/>
    </ligand>
</feature>
<dbReference type="GO" id="GO:0030145">
    <property type="term" value="F:manganese ion binding"/>
    <property type="evidence" value="ECO:0007669"/>
    <property type="project" value="UniProtKB-UniRule"/>
</dbReference>
<evidence type="ECO:0000313" key="17">
    <source>
        <dbReference type="Proteomes" id="UP001293593"/>
    </source>
</evidence>
<evidence type="ECO:0000256" key="13">
    <source>
        <dbReference type="PIRSR" id="PIRSR601929-3"/>
    </source>
</evidence>
<keyword evidence="5 11" id="KW-0479">Metal-binding</keyword>
<accession>A0AAE1MWI2</accession>
<feature type="binding site" evidence="11">
    <location>
        <position position="104"/>
    </location>
    <ligand>
        <name>oxalate</name>
        <dbReference type="ChEBI" id="CHEBI:30623"/>
    </ligand>
</feature>
<dbReference type="InterPro" id="IPR001929">
    <property type="entry name" value="Germin"/>
</dbReference>
<feature type="binding site" evidence="11">
    <location>
        <position position="109"/>
    </location>
    <ligand>
        <name>oxalate</name>
        <dbReference type="ChEBI" id="CHEBI:30623"/>
    </ligand>
</feature>
<dbReference type="Proteomes" id="UP001293593">
    <property type="component" value="Unassembled WGS sequence"/>
</dbReference>
<feature type="signal peptide" evidence="14">
    <location>
        <begin position="1"/>
        <end position="21"/>
    </location>
</feature>
<comment type="caution">
    <text evidence="16">The sequence shown here is derived from an EMBL/GenBank/DDBJ whole genome shotgun (WGS) entry which is preliminary data.</text>
</comment>
<dbReference type="InterPro" id="IPR006045">
    <property type="entry name" value="Cupin_1"/>
</dbReference>
<feature type="binding site" evidence="12">
    <location>
        <position position="102"/>
    </location>
    <ligand>
        <name>Mn(2+)</name>
        <dbReference type="ChEBI" id="CHEBI:29035"/>
    </ligand>
</feature>
<feature type="binding site" evidence="12">
    <location>
        <position position="109"/>
    </location>
    <ligand>
        <name>Mn(2+)</name>
        <dbReference type="ChEBI" id="CHEBI:29035"/>
    </ligand>
</feature>
<sequence>MIALISFILFLFCSFSFQASALDFCVADKALPVGPNGFSCKDPKKVTVDDFVFSGLDTPANTTNLFKFGFKPVFDTQLPGLNSLGFSIARVDVEKGSVVPIHSHPGVSEITLLLEGQVSFGFISSDNTVYQKSFVKGEVFVVPPGLLHFAINEGNSSGSAVQGFSSSSPPVQVLDLALFQSNLASSVIASSTLLNIDEVKRLKGVFKGTEYMAKHGHDAPDDADVVLIPTVSNNCLDMFLKDQLAYHS</sequence>
<gene>
    <name evidence="16" type="ORF">QN277_016392</name>
</gene>
<dbReference type="Gene3D" id="2.60.120.10">
    <property type="entry name" value="Jelly Rolls"/>
    <property type="match status" value="1"/>
</dbReference>
<evidence type="ECO:0000313" key="16">
    <source>
        <dbReference type="EMBL" id="KAK4278558.1"/>
    </source>
</evidence>
<comment type="subcellular location">
    <subcellularLocation>
        <location evidence="1 14">Secreted</location>
        <location evidence="1 14">Extracellular space</location>
        <location evidence="1 14">Apoplast</location>
    </subcellularLocation>
</comment>
<organism evidence="16 17">
    <name type="scientific">Acacia crassicarpa</name>
    <name type="common">northern wattle</name>
    <dbReference type="NCBI Taxonomy" id="499986"/>
    <lineage>
        <taxon>Eukaryota</taxon>
        <taxon>Viridiplantae</taxon>
        <taxon>Streptophyta</taxon>
        <taxon>Embryophyta</taxon>
        <taxon>Tracheophyta</taxon>
        <taxon>Spermatophyta</taxon>
        <taxon>Magnoliopsida</taxon>
        <taxon>eudicotyledons</taxon>
        <taxon>Gunneridae</taxon>
        <taxon>Pentapetalae</taxon>
        <taxon>rosids</taxon>
        <taxon>fabids</taxon>
        <taxon>Fabales</taxon>
        <taxon>Fabaceae</taxon>
        <taxon>Caesalpinioideae</taxon>
        <taxon>mimosoid clade</taxon>
        <taxon>Acacieae</taxon>
        <taxon>Acacia</taxon>
    </lineage>
</organism>
<evidence type="ECO:0000256" key="5">
    <source>
        <dbReference type="ARBA" id="ARBA00022723"/>
    </source>
</evidence>
<dbReference type="GO" id="GO:0048046">
    <property type="term" value="C:apoplast"/>
    <property type="evidence" value="ECO:0007669"/>
    <property type="project" value="UniProtKB-SubCell"/>
</dbReference>
<protein>
    <recommendedName>
        <fullName evidence="14">Germin-like protein</fullName>
    </recommendedName>
</protein>